<feature type="transmembrane region" description="Helical" evidence="1">
    <location>
        <begin position="7"/>
        <end position="28"/>
    </location>
</feature>
<dbReference type="EMBL" id="JBHTBF010000002">
    <property type="protein sequence ID" value="MFC7316638.1"/>
    <property type="molecule type" value="Genomic_DNA"/>
</dbReference>
<organism evidence="3 4">
    <name type="scientific">Halomarina halobia</name>
    <dbReference type="NCBI Taxonomy" id="3033386"/>
    <lineage>
        <taxon>Archaea</taxon>
        <taxon>Methanobacteriati</taxon>
        <taxon>Methanobacteriota</taxon>
        <taxon>Stenosarchaea group</taxon>
        <taxon>Halobacteria</taxon>
        <taxon>Halobacteriales</taxon>
        <taxon>Natronomonadaceae</taxon>
        <taxon>Halomarina</taxon>
    </lineage>
</organism>
<proteinExistence type="predicted"/>
<evidence type="ECO:0000313" key="3">
    <source>
        <dbReference type="EMBL" id="MFC7316638.1"/>
    </source>
</evidence>
<feature type="transmembrane region" description="Helical" evidence="1">
    <location>
        <begin position="72"/>
        <end position="92"/>
    </location>
</feature>
<dbReference type="AlphaFoldDB" id="A0ABD6A7T4"/>
<keyword evidence="4" id="KW-1185">Reference proteome</keyword>
<keyword evidence="1" id="KW-1133">Transmembrane helix</keyword>
<dbReference type="GeneID" id="79316718"/>
<accession>A0ABD6A7T4</accession>
<feature type="domain" description="DUF7991" evidence="2">
    <location>
        <begin position="1"/>
        <end position="104"/>
    </location>
</feature>
<dbReference type="Proteomes" id="UP001596547">
    <property type="component" value="Unassembled WGS sequence"/>
</dbReference>
<comment type="caution">
    <text evidence="3">The sequence shown here is derived from an EMBL/GenBank/DDBJ whole genome shotgun (WGS) entry which is preliminary data.</text>
</comment>
<evidence type="ECO:0000256" key="1">
    <source>
        <dbReference type="SAM" id="Phobius"/>
    </source>
</evidence>
<reference evidence="3 4" key="1">
    <citation type="journal article" date="2019" name="Int. J. Syst. Evol. Microbiol.">
        <title>The Global Catalogue of Microorganisms (GCM) 10K type strain sequencing project: providing services to taxonomists for standard genome sequencing and annotation.</title>
        <authorList>
            <consortium name="The Broad Institute Genomics Platform"/>
            <consortium name="The Broad Institute Genome Sequencing Center for Infectious Disease"/>
            <person name="Wu L."/>
            <person name="Ma J."/>
        </authorList>
    </citation>
    <scope>NUCLEOTIDE SEQUENCE [LARGE SCALE GENOMIC DNA]</scope>
    <source>
        <strain evidence="3 4">PSR21</strain>
    </source>
</reference>
<keyword evidence="1" id="KW-0812">Transmembrane</keyword>
<keyword evidence="1" id="KW-0472">Membrane</keyword>
<sequence>MVSVIDVVGLLFVLGVNAAAAALLTRFFRVRLDTQWGPIVFTLLITPVVLVLATLFLSGVLGLGFNLGSTNAVVAVAVVLPLALGAAFDYFWMPAPDEVELPAEYAREDSPRR</sequence>
<gene>
    <name evidence="3" type="ORF">ACFQPE_07480</name>
</gene>
<dbReference type="Pfam" id="PF25953">
    <property type="entry name" value="DUF7991"/>
    <property type="match status" value="1"/>
</dbReference>
<feature type="transmembrane region" description="Helical" evidence="1">
    <location>
        <begin position="40"/>
        <end position="65"/>
    </location>
</feature>
<evidence type="ECO:0000313" key="4">
    <source>
        <dbReference type="Proteomes" id="UP001596547"/>
    </source>
</evidence>
<dbReference type="InterPro" id="IPR058304">
    <property type="entry name" value="DUF7991"/>
</dbReference>
<evidence type="ECO:0000259" key="2">
    <source>
        <dbReference type="Pfam" id="PF25953"/>
    </source>
</evidence>
<protein>
    <recommendedName>
        <fullName evidence="2">DUF7991 domain-containing protein</fullName>
    </recommendedName>
</protein>
<name>A0ABD6A7T4_9EURY</name>
<dbReference type="RefSeq" id="WP_276304099.1">
    <property type="nucleotide sequence ID" value="NZ_CP119992.1"/>
</dbReference>